<reference evidence="2" key="1">
    <citation type="submission" date="2023-03" db="EMBL/GenBank/DDBJ databases">
        <title>Massive genome expansion in bonnet fungi (Mycena s.s.) driven by repeated elements and novel gene families across ecological guilds.</title>
        <authorList>
            <consortium name="Lawrence Berkeley National Laboratory"/>
            <person name="Harder C.B."/>
            <person name="Miyauchi S."/>
            <person name="Viragh M."/>
            <person name="Kuo A."/>
            <person name="Thoen E."/>
            <person name="Andreopoulos B."/>
            <person name="Lu D."/>
            <person name="Skrede I."/>
            <person name="Drula E."/>
            <person name="Henrissat B."/>
            <person name="Morin E."/>
            <person name="Kohler A."/>
            <person name="Barry K."/>
            <person name="LaButti K."/>
            <person name="Morin E."/>
            <person name="Salamov A."/>
            <person name="Lipzen A."/>
            <person name="Mereny Z."/>
            <person name="Hegedus B."/>
            <person name="Baldrian P."/>
            <person name="Stursova M."/>
            <person name="Weitz H."/>
            <person name="Taylor A."/>
            <person name="Grigoriev I.V."/>
            <person name="Nagy L.G."/>
            <person name="Martin F."/>
            <person name="Kauserud H."/>
        </authorList>
    </citation>
    <scope>NUCLEOTIDE SEQUENCE</scope>
    <source>
        <strain evidence="2">CBHHK002</strain>
    </source>
</reference>
<dbReference type="GO" id="GO:0071949">
    <property type="term" value="F:FAD binding"/>
    <property type="evidence" value="ECO:0007669"/>
    <property type="project" value="InterPro"/>
</dbReference>
<dbReference type="GO" id="GO:0005504">
    <property type="term" value="F:fatty acid binding"/>
    <property type="evidence" value="ECO:0007669"/>
    <property type="project" value="TreeGrafter"/>
</dbReference>
<dbReference type="Gene3D" id="2.40.110.10">
    <property type="entry name" value="Butyryl-CoA Dehydrogenase, subunit A, domain 2"/>
    <property type="match status" value="1"/>
</dbReference>
<evidence type="ECO:0000313" key="2">
    <source>
        <dbReference type="EMBL" id="KAJ7310810.1"/>
    </source>
</evidence>
<dbReference type="PANTHER" id="PTHR10909">
    <property type="entry name" value="ELECTRON TRANSPORT OXIDOREDUCTASE"/>
    <property type="match status" value="1"/>
</dbReference>
<dbReference type="InterPro" id="IPR009100">
    <property type="entry name" value="AcylCoA_DH/oxidase_NM_dom_sf"/>
</dbReference>
<comment type="caution">
    <text evidence="2">The sequence shown here is derived from an EMBL/GenBank/DDBJ whole genome shotgun (WGS) entry which is preliminary data.</text>
</comment>
<dbReference type="GO" id="GO:0055088">
    <property type="term" value="P:lipid homeostasis"/>
    <property type="evidence" value="ECO:0007669"/>
    <property type="project" value="TreeGrafter"/>
</dbReference>
<accession>A0AAD6Z855</accession>
<dbReference type="Gene3D" id="1.20.140.10">
    <property type="entry name" value="Butyryl-CoA Dehydrogenase, subunit A, domain 3"/>
    <property type="match status" value="1"/>
</dbReference>
<dbReference type="InterPro" id="IPR012258">
    <property type="entry name" value="Acyl-CoA_oxidase"/>
</dbReference>
<feature type="transmembrane region" description="Helical" evidence="1">
    <location>
        <begin position="229"/>
        <end position="256"/>
    </location>
</feature>
<protein>
    <submittedName>
        <fullName evidence="2">Acyl-CoA dehydrogenase NM domain-like protein</fullName>
    </submittedName>
</protein>
<dbReference type="InterPro" id="IPR036250">
    <property type="entry name" value="AcylCo_DH-like_C"/>
</dbReference>
<dbReference type="Proteomes" id="UP001218218">
    <property type="component" value="Unassembled WGS sequence"/>
</dbReference>
<dbReference type="AlphaFoldDB" id="A0AAD6Z855"/>
<sequence length="495" mass="54954">MDRRPSTSKTALLAKNRLFSPQRDDLSMAQRMDISYLRAQAIARTYKLTAHDVTSLSPKFWAMYTDNIVAVDIAPMALLVIQYNLTRPELQPILQQIVDFEISLDAFSLESRTDIQDDGSFILNTPHDGAAKFMLPTVPLPEISLPKYAVVFARLFVKEEDRGIRPFVVQLSTAEVLKPGIRTRMLPGRVGAAPLSHSITWFDHVKLAPWACLGPLSKPNNFKAAFRAAIWRIGVGGLVLGAMGIPCVGVSAHILVRYSLRRHVISNGKAMRIINFRTQQIPILHALAQSFVMQAFMRASSTLKTYTDFTVDARVRAGIAAAAKVVMMMHIQGKNFCSQSCTQLSDRAGAQGHYRHNQIINIQECQDKLAKMGGQHRSDAFNRLILPRCKRLAAKEADLEQAVLDVYQAGIVKHSPGWFAIHAGMDASAQAALEDAAITAAMSHLERWLQWTGAQDYAIAPIVTGMQWDKFVRSLPLYSGADAVKRDVMTTRAKM</sequence>
<evidence type="ECO:0000256" key="1">
    <source>
        <dbReference type="SAM" id="Phobius"/>
    </source>
</evidence>
<keyword evidence="1" id="KW-0472">Membrane</keyword>
<keyword evidence="3" id="KW-1185">Reference proteome</keyword>
<dbReference type="GO" id="GO:0003997">
    <property type="term" value="F:acyl-CoA oxidase activity"/>
    <property type="evidence" value="ECO:0007669"/>
    <property type="project" value="InterPro"/>
</dbReference>
<proteinExistence type="predicted"/>
<dbReference type="InterPro" id="IPR046373">
    <property type="entry name" value="Acyl-CoA_Oxase/DH_mid-dom_sf"/>
</dbReference>
<evidence type="ECO:0000313" key="3">
    <source>
        <dbReference type="Proteomes" id="UP001218218"/>
    </source>
</evidence>
<dbReference type="EMBL" id="JARIHO010000077">
    <property type="protein sequence ID" value="KAJ7310810.1"/>
    <property type="molecule type" value="Genomic_DNA"/>
</dbReference>
<dbReference type="PANTHER" id="PTHR10909:SF382">
    <property type="entry name" value="ACYL-COENZYME A OXIDASE"/>
    <property type="match status" value="1"/>
</dbReference>
<gene>
    <name evidence="2" type="ORF">DFH08DRAFT_1046132</name>
</gene>
<dbReference type="GO" id="GO:0005777">
    <property type="term" value="C:peroxisome"/>
    <property type="evidence" value="ECO:0007669"/>
    <property type="project" value="InterPro"/>
</dbReference>
<keyword evidence="1" id="KW-0812">Transmembrane</keyword>
<keyword evidence="1" id="KW-1133">Transmembrane helix</keyword>
<dbReference type="SUPFAM" id="SSF47203">
    <property type="entry name" value="Acyl-CoA dehydrogenase C-terminal domain-like"/>
    <property type="match status" value="1"/>
</dbReference>
<dbReference type="SUPFAM" id="SSF56645">
    <property type="entry name" value="Acyl-CoA dehydrogenase NM domain-like"/>
    <property type="match status" value="1"/>
</dbReference>
<name>A0AAD6Z855_9AGAR</name>
<organism evidence="2 3">
    <name type="scientific">Mycena albidolilacea</name>
    <dbReference type="NCBI Taxonomy" id="1033008"/>
    <lineage>
        <taxon>Eukaryota</taxon>
        <taxon>Fungi</taxon>
        <taxon>Dikarya</taxon>
        <taxon>Basidiomycota</taxon>
        <taxon>Agaricomycotina</taxon>
        <taxon>Agaricomycetes</taxon>
        <taxon>Agaricomycetidae</taxon>
        <taxon>Agaricales</taxon>
        <taxon>Marasmiineae</taxon>
        <taxon>Mycenaceae</taxon>
        <taxon>Mycena</taxon>
    </lineage>
</organism>
<dbReference type="GO" id="GO:0033540">
    <property type="term" value="P:fatty acid beta-oxidation using acyl-CoA oxidase"/>
    <property type="evidence" value="ECO:0007669"/>
    <property type="project" value="TreeGrafter"/>
</dbReference>